<feature type="binding site" evidence="20">
    <location>
        <position position="157"/>
    </location>
    <ligand>
        <name>ATP</name>
        <dbReference type="ChEBI" id="CHEBI:30616"/>
    </ligand>
</feature>
<dbReference type="InterPro" id="IPR032675">
    <property type="entry name" value="LRR_dom_sf"/>
</dbReference>
<dbReference type="PANTHER" id="PTHR47974">
    <property type="entry name" value="OS07G0415500 PROTEIN"/>
    <property type="match status" value="1"/>
</dbReference>
<keyword evidence="4" id="KW-0245">EGF-like domain</keyword>
<gene>
    <name evidence="23" type="ORF">Tsubulata_018285</name>
</gene>
<reference evidence="23" key="1">
    <citation type="submission" date="2022-02" db="EMBL/GenBank/DDBJ databases">
        <authorList>
            <person name="Henning P.M."/>
            <person name="McCubbin A.G."/>
            <person name="Shore J.S."/>
        </authorList>
    </citation>
    <scope>NUCLEOTIDE SEQUENCE</scope>
    <source>
        <strain evidence="23">F60SS</strain>
        <tissue evidence="23">Leaves</tissue>
    </source>
</reference>
<evidence type="ECO:0000256" key="17">
    <source>
        <dbReference type="ARBA" id="ARBA00023180"/>
    </source>
</evidence>
<dbReference type="OrthoDB" id="848170at2759"/>
<dbReference type="PROSITE" id="PS00108">
    <property type="entry name" value="PROTEIN_KINASE_ST"/>
    <property type="match status" value="1"/>
</dbReference>
<dbReference type="GO" id="GO:0016020">
    <property type="term" value="C:membrane"/>
    <property type="evidence" value="ECO:0007669"/>
    <property type="project" value="UniProtKB-SubCell"/>
</dbReference>
<evidence type="ECO:0000256" key="12">
    <source>
        <dbReference type="ARBA" id="ARBA00022840"/>
    </source>
</evidence>
<evidence type="ECO:0000256" key="16">
    <source>
        <dbReference type="ARBA" id="ARBA00023170"/>
    </source>
</evidence>
<dbReference type="FunFam" id="3.30.200.20:FF:000059">
    <property type="entry name" value="S-receptor-like serine/threonine-protein kinase"/>
    <property type="match status" value="1"/>
</dbReference>
<evidence type="ECO:0000256" key="5">
    <source>
        <dbReference type="ARBA" id="ARBA00022614"/>
    </source>
</evidence>
<keyword evidence="24" id="KW-1185">Reference proteome</keyword>
<evidence type="ECO:0000256" key="18">
    <source>
        <dbReference type="ARBA" id="ARBA00047899"/>
    </source>
</evidence>
<keyword evidence="13 21" id="KW-1133">Transmembrane helix</keyword>
<evidence type="ECO:0000259" key="22">
    <source>
        <dbReference type="PROSITE" id="PS50011"/>
    </source>
</evidence>
<sequence>MYITLCYPKTLLLNGQRVPNYDGDTYVKVVKTFVSSSDNDQMVSGSAGLSCSRDLISPLNRDYSKSPESGTMHLMLWFAVALGGFEIFVIILFWCFIIGFNKEYSCEDYHIAATGFKRFTYSELKKATRNFSEEIGRGAGGIVYKGTLSDGQLAAIKRLHLADQFEAEFLAEVSIIGKLNHMNLIQTWGYCAEGKHKLLVYEYMEHGSLAESLSSRALDWQKRIEIAVGTAKGLAYLHEECLEWVLHCDVKPHNILLDYKYQPKVSDFGLSKLLNRDDLDPSNFSRIRGTRGYMAPEWISNLPITSKVDVYSFGIVVLEMVTGKCPSTRSSVNLMKGGSRDVEYGRLVSWVRDKKHGANGMASWIEEIIDPTIHGEYDKSKMEILITVALQCVEEDSNARPAMSKVVQQLLRNFEALDLSGNKLNDSILPLLQGASSLKSLNSFRPDLGSFSNLEELDLRCNHEFKNFTSPRDNNFEGRMSPTFFNQTRIAYLYLGNNNFSGQIPNSLSAMVFPTSLDISNNRLSLVQGSILGEICNLLVLQFFDLSENNLSRSIPSCTNLPKILILPKLSVLLRESKLTRAIPTTFSNLKQIESLDLSRNGLTGATPQQLTELCSLAEINVLKNCTKISQPPSGPDDSVDSRGEVDFMDITTCYYFLVDSFHKLCQVLLGRRTRNLKVHFAVSDFNFWRTTTLYEKLDISYGNGCLFPVNLRGILHLVLLLISSHSNTSHFQPISSPSFVCIIFQPFQPQAHFL</sequence>
<evidence type="ECO:0000256" key="11">
    <source>
        <dbReference type="ARBA" id="ARBA00022777"/>
    </source>
</evidence>
<evidence type="ECO:0000256" key="21">
    <source>
        <dbReference type="SAM" id="Phobius"/>
    </source>
</evidence>
<dbReference type="EC" id="2.7.11.1" evidence="2"/>
<accession>A0A9Q0JKK9</accession>
<dbReference type="InterPro" id="IPR008271">
    <property type="entry name" value="Ser/Thr_kinase_AS"/>
</dbReference>
<keyword evidence="10 20" id="KW-0547">Nucleotide-binding</keyword>
<feature type="transmembrane region" description="Helical" evidence="21">
    <location>
        <begin position="74"/>
        <end position="100"/>
    </location>
</feature>
<keyword evidence="11" id="KW-0418">Kinase</keyword>
<keyword evidence="17" id="KW-0325">Glycoprotein</keyword>
<dbReference type="InterPro" id="IPR001611">
    <property type="entry name" value="Leu-rich_rpt"/>
</dbReference>
<evidence type="ECO:0000256" key="7">
    <source>
        <dbReference type="ARBA" id="ARBA00022692"/>
    </source>
</evidence>
<dbReference type="GO" id="GO:0004674">
    <property type="term" value="F:protein serine/threonine kinase activity"/>
    <property type="evidence" value="ECO:0007669"/>
    <property type="project" value="UniProtKB-KW"/>
</dbReference>
<dbReference type="FunFam" id="1.10.510.10:FF:000537">
    <property type="entry name" value="Putative receptor-like protein kinase"/>
    <property type="match status" value="1"/>
</dbReference>
<dbReference type="InterPro" id="IPR000719">
    <property type="entry name" value="Prot_kinase_dom"/>
</dbReference>
<dbReference type="Gene3D" id="1.10.510.10">
    <property type="entry name" value="Transferase(Phosphotransferase) domain 1"/>
    <property type="match status" value="1"/>
</dbReference>
<protein>
    <recommendedName>
        <fullName evidence="2">non-specific serine/threonine protein kinase</fullName>
        <ecNumber evidence="2">2.7.11.1</ecNumber>
    </recommendedName>
</protein>
<comment type="caution">
    <text evidence="23">The sequence shown here is derived from an EMBL/GenBank/DDBJ whole genome shotgun (WGS) entry which is preliminary data.</text>
</comment>
<dbReference type="Pfam" id="PF00069">
    <property type="entry name" value="Pkinase"/>
    <property type="match status" value="1"/>
</dbReference>
<organism evidence="23 24">
    <name type="scientific">Turnera subulata</name>
    <dbReference type="NCBI Taxonomy" id="218843"/>
    <lineage>
        <taxon>Eukaryota</taxon>
        <taxon>Viridiplantae</taxon>
        <taxon>Streptophyta</taxon>
        <taxon>Embryophyta</taxon>
        <taxon>Tracheophyta</taxon>
        <taxon>Spermatophyta</taxon>
        <taxon>Magnoliopsida</taxon>
        <taxon>eudicotyledons</taxon>
        <taxon>Gunneridae</taxon>
        <taxon>Pentapetalae</taxon>
        <taxon>rosids</taxon>
        <taxon>fabids</taxon>
        <taxon>Malpighiales</taxon>
        <taxon>Passifloraceae</taxon>
        <taxon>Turnera</taxon>
    </lineage>
</organism>
<evidence type="ECO:0000256" key="14">
    <source>
        <dbReference type="ARBA" id="ARBA00023136"/>
    </source>
</evidence>
<dbReference type="CDD" id="cd14066">
    <property type="entry name" value="STKc_IRAK"/>
    <property type="match status" value="1"/>
</dbReference>
<dbReference type="Proteomes" id="UP001141552">
    <property type="component" value="Unassembled WGS sequence"/>
</dbReference>
<evidence type="ECO:0000256" key="20">
    <source>
        <dbReference type="PROSITE-ProRule" id="PRU10141"/>
    </source>
</evidence>
<dbReference type="PROSITE" id="PS50011">
    <property type="entry name" value="PROTEIN_KINASE_DOM"/>
    <property type="match status" value="1"/>
</dbReference>
<comment type="catalytic activity">
    <reaction evidence="19">
        <text>L-seryl-[protein] + ATP = O-phospho-L-seryl-[protein] + ADP + H(+)</text>
        <dbReference type="Rhea" id="RHEA:17989"/>
        <dbReference type="Rhea" id="RHEA-COMP:9863"/>
        <dbReference type="Rhea" id="RHEA-COMP:11604"/>
        <dbReference type="ChEBI" id="CHEBI:15378"/>
        <dbReference type="ChEBI" id="CHEBI:29999"/>
        <dbReference type="ChEBI" id="CHEBI:30616"/>
        <dbReference type="ChEBI" id="CHEBI:83421"/>
        <dbReference type="ChEBI" id="CHEBI:456216"/>
        <dbReference type="EC" id="2.7.11.1"/>
    </reaction>
</comment>
<reference evidence="23" key="2">
    <citation type="journal article" date="2023" name="Plants (Basel)">
        <title>Annotation of the Turnera subulata (Passifloraceae) Draft Genome Reveals the S-Locus Evolved after the Divergence of Turneroideae from Passifloroideae in a Stepwise Manner.</title>
        <authorList>
            <person name="Henning P.M."/>
            <person name="Roalson E.H."/>
            <person name="Mir W."/>
            <person name="McCubbin A.G."/>
            <person name="Shore J.S."/>
        </authorList>
    </citation>
    <scope>NUCLEOTIDE SEQUENCE</scope>
    <source>
        <strain evidence="23">F60SS</strain>
    </source>
</reference>
<dbReference type="AlphaFoldDB" id="A0A9Q0JKK9"/>
<dbReference type="PROSITE" id="PS00107">
    <property type="entry name" value="PROTEIN_KINASE_ATP"/>
    <property type="match status" value="1"/>
</dbReference>
<keyword evidence="8" id="KW-0732">Signal</keyword>
<keyword evidence="14 21" id="KW-0472">Membrane</keyword>
<proteinExistence type="predicted"/>
<evidence type="ECO:0000256" key="3">
    <source>
        <dbReference type="ARBA" id="ARBA00022527"/>
    </source>
</evidence>
<evidence type="ECO:0000256" key="9">
    <source>
        <dbReference type="ARBA" id="ARBA00022737"/>
    </source>
</evidence>
<evidence type="ECO:0000256" key="6">
    <source>
        <dbReference type="ARBA" id="ARBA00022679"/>
    </source>
</evidence>
<dbReference type="InterPro" id="IPR017441">
    <property type="entry name" value="Protein_kinase_ATP_BS"/>
</dbReference>
<feature type="domain" description="Protein kinase" evidence="22">
    <location>
        <begin position="129"/>
        <end position="411"/>
    </location>
</feature>
<dbReference type="SUPFAM" id="SSF52058">
    <property type="entry name" value="L domain-like"/>
    <property type="match status" value="1"/>
</dbReference>
<keyword evidence="9" id="KW-0677">Repeat</keyword>
<dbReference type="PANTHER" id="PTHR47974:SF3">
    <property type="entry name" value="RECEPTOR-LIKE SERINE_THREONINE-PROTEIN KINASE"/>
    <property type="match status" value="1"/>
</dbReference>
<name>A0A9Q0JKK9_9ROSI</name>
<evidence type="ECO:0000256" key="2">
    <source>
        <dbReference type="ARBA" id="ARBA00012513"/>
    </source>
</evidence>
<keyword evidence="3" id="KW-0723">Serine/threonine-protein kinase</keyword>
<keyword evidence="16" id="KW-0675">Receptor</keyword>
<dbReference type="EMBL" id="JAKUCV010001784">
    <property type="protein sequence ID" value="KAJ4845069.1"/>
    <property type="molecule type" value="Genomic_DNA"/>
</dbReference>
<dbReference type="SMART" id="SM00220">
    <property type="entry name" value="S_TKc"/>
    <property type="match status" value="1"/>
</dbReference>
<comment type="subcellular location">
    <subcellularLocation>
        <location evidence="1">Membrane</location>
        <topology evidence="1">Single-pass type I membrane protein</topology>
    </subcellularLocation>
</comment>
<evidence type="ECO:0000256" key="10">
    <source>
        <dbReference type="ARBA" id="ARBA00022741"/>
    </source>
</evidence>
<evidence type="ECO:0000256" key="19">
    <source>
        <dbReference type="ARBA" id="ARBA00048679"/>
    </source>
</evidence>
<evidence type="ECO:0000313" key="24">
    <source>
        <dbReference type="Proteomes" id="UP001141552"/>
    </source>
</evidence>
<dbReference type="Gene3D" id="3.30.200.20">
    <property type="entry name" value="Phosphorylase Kinase, domain 1"/>
    <property type="match status" value="1"/>
</dbReference>
<keyword evidence="15" id="KW-1015">Disulfide bond</keyword>
<evidence type="ECO:0000256" key="8">
    <source>
        <dbReference type="ARBA" id="ARBA00022729"/>
    </source>
</evidence>
<keyword evidence="6" id="KW-0808">Transferase</keyword>
<dbReference type="Pfam" id="PF00560">
    <property type="entry name" value="LRR_1"/>
    <property type="match status" value="1"/>
</dbReference>
<dbReference type="Gene3D" id="3.80.10.10">
    <property type="entry name" value="Ribonuclease Inhibitor"/>
    <property type="match status" value="2"/>
</dbReference>
<dbReference type="SUPFAM" id="SSF56112">
    <property type="entry name" value="Protein kinase-like (PK-like)"/>
    <property type="match status" value="1"/>
</dbReference>
<evidence type="ECO:0000256" key="4">
    <source>
        <dbReference type="ARBA" id="ARBA00022536"/>
    </source>
</evidence>
<evidence type="ECO:0000313" key="23">
    <source>
        <dbReference type="EMBL" id="KAJ4845069.1"/>
    </source>
</evidence>
<comment type="catalytic activity">
    <reaction evidence="18">
        <text>L-threonyl-[protein] + ATP = O-phospho-L-threonyl-[protein] + ADP + H(+)</text>
        <dbReference type="Rhea" id="RHEA:46608"/>
        <dbReference type="Rhea" id="RHEA-COMP:11060"/>
        <dbReference type="Rhea" id="RHEA-COMP:11605"/>
        <dbReference type="ChEBI" id="CHEBI:15378"/>
        <dbReference type="ChEBI" id="CHEBI:30013"/>
        <dbReference type="ChEBI" id="CHEBI:30616"/>
        <dbReference type="ChEBI" id="CHEBI:61977"/>
        <dbReference type="ChEBI" id="CHEBI:456216"/>
        <dbReference type="EC" id="2.7.11.1"/>
    </reaction>
</comment>
<dbReference type="InterPro" id="IPR011009">
    <property type="entry name" value="Kinase-like_dom_sf"/>
</dbReference>
<evidence type="ECO:0000256" key="1">
    <source>
        <dbReference type="ARBA" id="ARBA00004479"/>
    </source>
</evidence>
<evidence type="ECO:0000256" key="15">
    <source>
        <dbReference type="ARBA" id="ARBA00023157"/>
    </source>
</evidence>
<evidence type="ECO:0000256" key="13">
    <source>
        <dbReference type="ARBA" id="ARBA00022989"/>
    </source>
</evidence>
<keyword evidence="12 20" id="KW-0067">ATP-binding</keyword>
<keyword evidence="7 21" id="KW-0812">Transmembrane</keyword>
<keyword evidence="5" id="KW-0433">Leucine-rich repeat</keyword>
<dbReference type="GO" id="GO:0005524">
    <property type="term" value="F:ATP binding"/>
    <property type="evidence" value="ECO:0007669"/>
    <property type="project" value="UniProtKB-UniRule"/>
</dbReference>